<dbReference type="OrthoDB" id="9763909at2"/>
<dbReference type="Proteomes" id="UP000281343">
    <property type="component" value="Unassembled WGS sequence"/>
</dbReference>
<keyword evidence="1" id="KW-0132">Cell division</keyword>
<protein>
    <recommendedName>
        <fullName evidence="1">Cell division coordinator CpoB</fullName>
    </recommendedName>
</protein>
<dbReference type="InterPro" id="IPR011990">
    <property type="entry name" value="TPR-like_helical_dom_sf"/>
</dbReference>
<feature type="signal peptide" evidence="1">
    <location>
        <begin position="1"/>
        <end position="23"/>
    </location>
</feature>
<dbReference type="Pfam" id="PF13174">
    <property type="entry name" value="TPR_6"/>
    <property type="match status" value="1"/>
</dbReference>
<dbReference type="Gene3D" id="1.25.40.10">
    <property type="entry name" value="Tetratricopeptide repeat domain"/>
    <property type="match status" value="1"/>
</dbReference>
<evidence type="ECO:0000313" key="2">
    <source>
        <dbReference type="EMBL" id="RMA44019.1"/>
    </source>
</evidence>
<sequence length="282" mass="29387" precursor="true">MLRPFALCVALAATLSLPMAAMAQDRDQTLADIRQELSVLYVELQRLRGELNTTGAPLGSGASGDTLQRVDGIEAELRRLTSLTEEMQLRIDRVVSDGTNRVGDLEFRLCELETDCDIADLGDTPSLGGEPLTGAGPVAAPLPAPGGGTGGGAALAVGEQSDFDRAQAAYDAGNYAEAAQLFAAFTQTYPGGPLSAEAHFLRGEAEAAQSNWSEAARAYLDSFSGAPDAPRAPESLTKLGTSLGQLGQTEEACLTLAEVELRYPTSQSVFDARSAMAGLGCT</sequence>
<keyword evidence="1" id="KW-0131">Cell cycle</keyword>
<evidence type="ECO:0000313" key="3">
    <source>
        <dbReference type="Proteomes" id="UP000281343"/>
    </source>
</evidence>
<comment type="subcellular location">
    <subcellularLocation>
        <location evidence="1">Periplasm</location>
    </subcellularLocation>
</comment>
<dbReference type="InterPro" id="IPR014162">
    <property type="entry name" value="CpoB_C"/>
</dbReference>
<comment type="function">
    <text evidence="1">Mediates coordination of peptidoglycan synthesis and outer membrane constriction during cell division.</text>
</comment>
<dbReference type="InterPro" id="IPR034706">
    <property type="entry name" value="CpoB"/>
</dbReference>
<keyword evidence="3" id="KW-1185">Reference proteome</keyword>
<dbReference type="HAMAP" id="MF_02066">
    <property type="entry name" value="CpoB"/>
    <property type="match status" value="1"/>
</dbReference>
<accession>A0A3L9Y5H6</accession>
<comment type="caution">
    <text evidence="2">The sequence shown here is derived from an EMBL/GenBank/DDBJ whole genome shotgun (WGS) entry which is preliminary data.</text>
</comment>
<comment type="similarity">
    <text evidence="1">Belongs to the CpoB family.</text>
</comment>
<dbReference type="GO" id="GO:0030288">
    <property type="term" value="C:outer membrane-bounded periplasmic space"/>
    <property type="evidence" value="ECO:0007669"/>
    <property type="project" value="UniProtKB-UniRule"/>
</dbReference>
<dbReference type="EMBL" id="RCNT01000001">
    <property type="protein sequence ID" value="RMA44019.1"/>
    <property type="molecule type" value="Genomic_DNA"/>
</dbReference>
<proteinExistence type="inferred from homology"/>
<keyword evidence="1" id="KW-0574">Periplasm</keyword>
<dbReference type="NCBIfam" id="TIGR02795">
    <property type="entry name" value="tol_pal_ybgF"/>
    <property type="match status" value="1"/>
</dbReference>
<organism evidence="2 3">
    <name type="scientific">Rhodophyticola porphyridii</name>
    <dbReference type="NCBI Taxonomy" id="1852017"/>
    <lineage>
        <taxon>Bacteria</taxon>
        <taxon>Pseudomonadati</taxon>
        <taxon>Pseudomonadota</taxon>
        <taxon>Alphaproteobacteria</taxon>
        <taxon>Rhodobacterales</taxon>
        <taxon>Roseobacteraceae</taxon>
        <taxon>Rhodophyticola</taxon>
    </lineage>
</organism>
<reference evidence="2 3" key="1">
    <citation type="submission" date="2018-10" db="EMBL/GenBank/DDBJ databases">
        <authorList>
            <person name="Jung H.S."/>
            <person name="Jeon C.O."/>
        </authorList>
    </citation>
    <scope>NUCLEOTIDE SEQUENCE [LARGE SCALE GENOMIC DNA]</scope>
    <source>
        <strain evidence="2 3">MA-7-27</strain>
    </source>
</reference>
<gene>
    <name evidence="2" type="primary">ybgF</name>
    <name evidence="1" type="synonym">cpoB</name>
    <name evidence="2" type="ORF">D9R08_03675</name>
</gene>
<dbReference type="SUPFAM" id="SSF48452">
    <property type="entry name" value="TPR-like"/>
    <property type="match status" value="1"/>
</dbReference>
<evidence type="ECO:0000256" key="1">
    <source>
        <dbReference type="HAMAP-Rule" id="MF_02066"/>
    </source>
</evidence>
<dbReference type="Pfam" id="PF13432">
    <property type="entry name" value="TPR_16"/>
    <property type="match status" value="1"/>
</dbReference>
<keyword evidence="1" id="KW-0732">Signal</keyword>
<dbReference type="AlphaFoldDB" id="A0A3L9Y5H6"/>
<feature type="chain" id="PRO_5018342125" description="Cell division coordinator CpoB" evidence="1">
    <location>
        <begin position="24"/>
        <end position="282"/>
    </location>
</feature>
<dbReference type="GO" id="GO:0043093">
    <property type="term" value="P:FtsZ-dependent cytokinesis"/>
    <property type="evidence" value="ECO:0007669"/>
    <property type="project" value="UniProtKB-UniRule"/>
</dbReference>
<name>A0A3L9Y5H6_9RHOB</name>
<dbReference type="InterPro" id="IPR019734">
    <property type="entry name" value="TPR_rpt"/>
</dbReference>